<dbReference type="Proteomes" id="UP000005510">
    <property type="component" value="Unassembled WGS sequence"/>
</dbReference>
<organism evidence="1 2">
    <name type="scientific">Parabacteroides johnsonii DSM 18315</name>
    <dbReference type="NCBI Taxonomy" id="537006"/>
    <lineage>
        <taxon>Bacteria</taxon>
        <taxon>Pseudomonadati</taxon>
        <taxon>Bacteroidota</taxon>
        <taxon>Bacteroidia</taxon>
        <taxon>Bacteroidales</taxon>
        <taxon>Tannerellaceae</taxon>
        <taxon>Parabacteroides</taxon>
    </lineage>
</organism>
<dbReference type="HOGENOM" id="CLU_2078031_0_0_10"/>
<dbReference type="EMBL" id="ABYH01000081">
    <property type="protein sequence ID" value="EEC97511.1"/>
    <property type="molecule type" value="Genomic_DNA"/>
</dbReference>
<evidence type="ECO:0000313" key="2">
    <source>
        <dbReference type="Proteomes" id="UP000005510"/>
    </source>
</evidence>
<name>B7B7T2_9BACT</name>
<gene>
    <name evidence="1" type="ORF">PRABACTJOHN_01080</name>
</gene>
<comment type="caution">
    <text evidence="1">The sequence shown here is derived from an EMBL/GenBank/DDBJ whole genome shotgun (WGS) entry which is preliminary data.</text>
</comment>
<protein>
    <submittedName>
        <fullName evidence="1">Uncharacterized protein</fullName>
    </submittedName>
</protein>
<accession>B7B7T2</accession>
<reference evidence="1 2" key="2">
    <citation type="submission" date="2008-10" db="EMBL/GenBank/DDBJ databases">
        <authorList>
            <person name="Fulton L."/>
            <person name="Clifton S."/>
            <person name="Fulton B."/>
            <person name="Xu J."/>
            <person name="Minx P."/>
            <person name="Pepin K.H."/>
            <person name="Johnson M."/>
            <person name="Bhonagiri V."/>
            <person name="Nash W.E."/>
            <person name="Mardis E.R."/>
            <person name="Wilson R.K."/>
        </authorList>
    </citation>
    <scope>NUCLEOTIDE SEQUENCE [LARGE SCALE GENOMIC DNA]</scope>
    <source>
        <strain evidence="1 2">DSM 18315</strain>
    </source>
</reference>
<evidence type="ECO:0000313" key="1">
    <source>
        <dbReference type="EMBL" id="EEC97511.1"/>
    </source>
</evidence>
<dbReference type="STRING" id="537006.PRABACTJOHN_01080"/>
<proteinExistence type="predicted"/>
<feature type="non-terminal residue" evidence="1">
    <location>
        <position position="118"/>
    </location>
</feature>
<dbReference type="AlphaFoldDB" id="B7B7T2"/>
<sequence>MTKRIFMETSQYQTLLDCAQVGWWETDFEEGCYICSDFLIGLLELKGPKLPITDFYSLIREDYRSRIANEFAFFREIGIYEQAFPIKTCYGYRFVRTKIYKHGLESNGKIKAFGILQL</sequence>
<reference evidence="1 2" key="1">
    <citation type="submission" date="2008-10" db="EMBL/GenBank/DDBJ databases">
        <title>Draft genome sequence of Parabacteroides johnsonii (DSM 18315).</title>
        <authorList>
            <person name="Sudarsanam P."/>
            <person name="Ley R."/>
            <person name="Guruge J."/>
            <person name="Turnbaugh P.J."/>
            <person name="Mahowald M."/>
            <person name="Liep D."/>
            <person name="Gordon J."/>
        </authorList>
    </citation>
    <scope>NUCLEOTIDE SEQUENCE [LARGE SCALE GENOMIC DNA]</scope>
    <source>
        <strain evidence="1 2">DSM 18315</strain>
    </source>
</reference>